<organism evidence="2 3">
    <name type="scientific">Alistipes hominis</name>
    <dbReference type="NCBI Taxonomy" id="2763015"/>
    <lineage>
        <taxon>Bacteria</taxon>
        <taxon>Pseudomonadati</taxon>
        <taxon>Bacteroidota</taxon>
        <taxon>Bacteroidia</taxon>
        <taxon>Bacteroidales</taxon>
        <taxon>Rikenellaceae</taxon>
        <taxon>Alistipes</taxon>
    </lineage>
</organism>
<evidence type="ECO:0000313" key="3">
    <source>
        <dbReference type="Proteomes" id="UP000636891"/>
    </source>
</evidence>
<feature type="transmembrane region" description="Helical" evidence="1">
    <location>
        <begin position="21"/>
        <end position="42"/>
    </location>
</feature>
<dbReference type="InterPro" id="IPR021448">
    <property type="entry name" value="DUF3098"/>
</dbReference>
<keyword evidence="1" id="KW-1133">Transmembrane helix</keyword>
<feature type="transmembrane region" description="Helical" evidence="1">
    <location>
        <begin position="62"/>
        <end position="81"/>
    </location>
</feature>
<sequence length="88" mass="9870">MKKNEKNTTDAGKSNRMPLTFTNYKLMLIGFAVIVLGFILMSGGGSDDPNVFNEDMFSFRRITLAPLLVLGGFAFEIYAIMKKPKKEE</sequence>
<gene>
    <name evidence="2" type="ORF">H8S08_08955</name>
</gene>
<name>A0ABR7CNL0_9BACT</name>
<dbReference type="RefSeq" id="WP_055205271.1">
    <property type="nucleotide sequence ID" value="NZ_JACOOK010000004.1"/>
</dbReference>
<evidence type="ECO:0000256" key="1">
    <source>
        <dbReference type="SAM" id="Phobius"/>
    </source>
</evidence>
<proteinExistence type="predicted"/>
<dbReference type="Proteomes" id="UP000636891">
    <property type="component" value="Unassembled WGS sequence"/>
</dbReference>
<protein>
    <submittedName>
        <fullName evidence="2">DUF3098 domain-containing protein</fullName>
    </submittedName>
</protein>
<keyword evidence="1" id="KW-0472">Membrane</keyword>
<accession>A0ABR7CNL0</accession>
<evidence type="ECO:0000313" key="2">
    <source>
        <dbReference type="EMBL" id="MBC5617142.1"/>
    </source>
</evidence>
<keyword evidence="1" id="KW-0812">Transmembrane</keyword>
<comment type="caution">
    <text evidence="2">The sequence shown here is derived from an EMBL/GenBank/DDBJ whole genome shotgun (WGS) entry which is preliminary data.</text>
</comment>
<keyword evidence="3" id="KW-1185">Reference proteome</keyword>
<dbReference type="EMBL" id="JACOOK010000004">
    <property type="protein sequence ID" value="MBC5617142.1"/>
    <property type="molecule type" value="Genomic_DNA"/>
</dbReference>
<reference evidence="2 3" key="1">
    <citation type="submission" date="2020-08" db="EMBL/GenBank/DDBJ databases">
        <title>Genome public.</title>
        <authorList>
            <person name="Liu C."/>
            <person name="Sun Q."/>
        </authorList>
    </citation>
    <scope>NUCLEOTIDE SEQUENCE [LARGE SCALE GENOMIC DNA]</scope>
    <source>
        <strain evidence="2 3">New-7</strain>
    </source>
</reference>
<dbReference type="Pfam" id="PF11297">
    <property type="entry name" value="DUF3098"/>
    <property type="match status" value="1"/>
</dbReference>